<accession>A0A840QBE6</accession>
<evidence type="ECO:0000256" key="1">
    <source>
        <dbReference type="SAM" id="MobiDB-lite"/>
    </source>
</evidence>
<dbReference type="RefSeq" id="WP_184727202.1">
    <property type="nucleotide sequence ID" value="NZ_JACHIW010000001.1"/>
</dbReference>
<gene>
    <name evidence="2" type="ORF">BJ970_003502</name>
</gene>
<protein>
    <recommendedName>
        <fullName evidence="4">GAF domain-containing protein</fullName>
    </recommendedName>
</protein>
<comment type="caution">
    <text evidence="2">The sequence shown here is derived from an EMBL/GenBank/DDBJ whole genome shotgun (WGS) entry which is preliminary data.</text>
</comment>
<feature type="region of interest" description="Disordered" evidence="1">
    <location>
        <begin position="1"/>
        <end position="28"/>
    </location>
</feature>
<dbReference type="InterPro" id="IPR029016">
    <property type="entry name" value="GAF-like_dom_sf"/>
</dbReference>
<name>A0A840QBE6_9PSEU</name>
<sequence length="125" mass="13204">MTSCTSTPARAAASRAWRSSADREPQVQQGRAFGRLYLTEKRGGGVFSEDDEAVALALAAAADIAVDNARLFDEVRRREHWLDATGEITTESLGGNGSARCSAVDRGASAGADRGRVHPARGSWG</sequence>
<evidence type="ECO:0000313" key="2">
    <source>
        <dbReference type="EMBL" id="MBB5155968.1"/>
    </source>
</evidence>
<reference evidence="2 3" key="1">
    <citation type="submission" date="2020-08" db="EMBL/GenBank/DDBJ databases">
        <title>Sequencing the genomes of 1000 actinobacteria strains.</title>
        <authorList>
            <person name="Klenk H.-P."/>
        </authorList>
    </citation>
    <scope>NUCLEOTIDE SEQUENCE [LARGE SCALE GENOMIC DNA]</scope>
    <source>
        <strain evidence="2 3">DSM 45584</strain>
    </source>
</reference>
<dbReference type="Proteomes" id="UP000584374">
    <property type="component" value="Unassembled WGS sequence"/>
</dbReference>
<dbReference type="EMBL" id="JACHIW010000001">
    <property type="protein sequence ID" value="MBB5155968.1"/>
    <property type="molecule type" value="Genomic_DNA"/>
</dbReference>
<proteinExistence type="predicted"/>
<dbReference type="AlphaFoldDB" id="A0A840QBE6"/>
<keyword evidence="3" id="KW-1185">Reference proteome</keyword>
<evidence type="ECO:0008006" key="4">
    <source>
        <dbReference type="Google" id="ProtNLM"/>
    </source>
</evidence>
<feature type="region of interest" description="Disordered" evidence="1">
    <location>
        <begin position="92"/>
        <end position="125"/>
    </location>
</feature>
<evidence type="ECO:0000313" key="3">
    <source>
        <dbReference type="Proteomes" id="UP000584374"/>
    </source>
</evidence>
<organism evidence="2 3">
    <name type="scientific">Saccharopolyspora phatthalungensis</name>
    <dbReference type="NCBI Taxonomy" id="664693"/>
    <lineage>
        <taxon>Bacteria</taxon>
        <taxon>Bacillati</taxon>
        <taxon>Actinomycetota</taxon>
        <taxon>Actinomycetes</taxon>
        <taxon>Pseudonocardiales</taxon>
        <taxon>Pseudonocardiaceae</taxon>
        <taxon>Saccharopolyspora</taxon>
    </lineage>
</organism>
<feature type="compositionally biased region" description="Low complexity" evidence="1">
    <location>
        <begin position="9"/>
        <end position="19"/>
    </location>
</feature>
<dbReference type="Gene3D" id="3.30.450.40">
    <property type="match status" value="1"/>
</dbReference>
<dbReference type="SUPFAM" id="SSF55781">
    <property type="entry name" value="GAF domain-like"/>
    <property type="match status" value="1"/>
</dbReference>